<sequence length="90" mass="10416">MRGFPIIANTANTKVTRKHNAKFRQETLTSITTKKRSTIKGKLEAQIKRIREVINLMLVTWQERIYDPSNFIMVRMNNGKLINPATMAKV</sequence>
<comment type="caution">
    <text evidence="1">The sequence shown here is derived from an EMBL/GenBank/DDBJ whole genome shotgun (WGS) entry which is preliminary data.</text>
</comment>
<evidence type="ECO:0000313" key="2">
    <source>
        <dbReference type="Proteomes" id="UP000826656"/>
    </source>
</evidence>
<dbReference type="EMBL" id="JAIVGD010000013">
    <property type="protein sequence ID" value="KAH0761789.1"/>
    <property type="molecule type" value="Genomic_DNA"/>
</dbReference>
<keyword evidence="2" id="KW-1185">Reference proteome</keyword>
<organism evidence="1 2">
    <name type="scientific">Solanum tuberosum</name>
    <name type="common">Potato</name>
    <dbReference type="NCBI Taxonomy" id="4113"/>
    <lineage>
        <taxon>Eukaryota</taxon>
        <taxon>Viridiplantae</taxon>
        <taxon>Streptophyta</taxon>
        <taxon>Embryophyta</taxon>
        <taxon>Tracheophyta</taxon>
        <taxon>Spermatophyta</taxon>
        <taxon>Magnoliopsida</taxon>
        <taxon>eudicotyledons</taxon>
        <taxon>Gunneridae</taxon>
        <taxon>Pentapetalae</taxon>
        <taxon>asterids</taxon>
        <taxon>lamiids</taxon>
        <taxon>Solanales</taxon>
        <taxon>Solanaceae</taxon>
        <taxon>Solanoideae</taxon>
        <taxon>Solaneae</taxon>
        <taxon>Solanum</taxon>
    </lineage>
</organism>
<accession>A0ABQ7VCI3</accession>
<proteinExistence type="predicted"/>
<evidence type="ECO:0000313" key="1">
    <source>
        <dbReference type="EMBL" id="KAH0761789.1"/>
    </source>
</evidence>
<name>A0ABQ7VCI3_SOLTU</name>
<gene>
    <name evidence="1" type="ORF">KY290_017862</name>
</gene>
<reference evidence="1 2" key="1">
    <citation type="journal article" date="2021" name="bioRxiv">
        <title>Chromosome-scale and haplotype-resolved genome assembly of a tetraploid potato cultivar.</title>
        <authorList>
            <person name="Sun H."/>
            <person name="Jiao W.-B."/>
            <person name="Krause K."/>
            <person name="Campoy J.A."/>
            <person name="Goel M."/>
            <person name="Folz-Donahue K."/>
            <person name="Kukat C."/>
            <person name="Huettel B."/>
            <person name="Schneeberger K."/>
        </authorList>
    </citation>
    <scope>NUCLEOTIDE SEQUENCE [LARGE SCALE GENOMIC DNA]</scope>
    <source>
        <strain evidence="1">SolTubOtavaFocal</strain>
        <tissue evidence="1">Leaves</tissue>
    </source>
</reference>
<protein>
    <submittedName>
        <fullName evidence="1">Uncharacterized protein</fullName>
    </submittedName>
</protein>
<dbReference type="Proteomes" id="UP000826656">
    <property type="component" value="Unassembled WGS sequence"/>
</dbReference>